<dbReference type="AlphaFoldDB" id="A0A6L2MWR3"/>
<organism evidence="1">
    <name type="scientific">Tanacetum cinerariifolium</name>
    <name type="common">Dalmatian daisy</name>
    <name type="synonym">Chrysanthemum cinerariifolium</name>
    <dbReference type="NCBI Taxonomy" id="118510"/>
    <lineage>
        <taxon>Eukaryota</taxon>
        <taxon>Viridiplantae</taxon>
        <taxon>Streptophyta</taxon>
        <taxon>Embryophyta</taxon>
        <taxon>Tracheophyta</taxon>
        <taxon>Spermatophyta</taxon>
        <taxon>Magnoliopsida</taxon>
        <taxon>eudicotyledons</taxon>
        <taxon>Gunneridae</taxon>
        <taxon>Pentapetalae</taxon>
        <taxon>asterids</taxon>
        <taxon>campanulids</taxon>
        <taxon>Asterales</taxon>
        <taxon>Asteraceae</taxon>
        <taxon>Asteroideae</taxon>
        <taxon>Anthemideae</taxon>
        <taxon>Anthemidinae</taxon>
        <taxon>Tanacetum</taxon>
    </lineage>
</organism>
<protein>
    <submittedName>
        <fullName evidence="1">Uncharacterized protein</fullName>
    </submittedName>
</protein>
<gene>
    <name evidence="1" type="ORF">Tci_050278</name>
</gene>
<comment type="caution">
    <text evidence="1">The sequence shown here is derived from an EMBL/GenBank/DDBJ whole genome shotgun (WGS) entry which is preliminary data.</text>
</comment>
<dbReference type="EMBL" id="BKCJ010007645">
    <property type="protein sequence ID" value="GEU78300.1"/>
    <property type="molecule type" value="Genomic_DNA"/>
</dbReference>
<sequence>MMQYADNYGLPIVTFIDIPEALAIFKSEGLRRYEENTCNHGGHCSFVHLKKAVDLEIKCMASTQVKMDFISPLSSANCPSTSFGIGERKQSLSHTLSTAHNDA</sequence>
<proteinExistence type="predicted"/>
<evidence type="ECO:0000313" key="1">
    <source>
        <dbReference type="EMBL" id="GEU78300.1"/>
    </source>
</evidence>
<accession>A0A6L2MWR3</accession>
<name>A0A6L2MWR3_TANCI</name>
<reference evidence="1" key="1">
    <citation type="journal article" date="2019" name="Sci. Rep.">
        <title>Draft genome of Tanacetum cinerariifolium, the natural source of mosquito coil.</title>
        <authorList>
            <person name="Yamashiro T."/>
            <person name="Shiraishi A."/>
            <person name="Satake H."/>
            <person name="Nakayama K."/>
        </authorList>
    </citation>
    <scope>NUCLEOTIDE SEQUENCE</scope>
</reference>